<organism evidence="2">
    <name type="scientific">Arundo donax</name>
    <name type="common">Giant reed</name>
    <name type="synonym">Donax arundinaceus</name>
    <dbReference type="NCBI Taxonomy" id="35708"/>
    <lineage>
        <taxon>Eukaryota</taxon>
        <taxon>Viridiplantae</taxon>
        <taxon>Streptophyta</taxon>
        <taxon>Embryophyta</taxon>
        <taxon>Tracheophyta</taxon>
        <taxon>Spermatophyta</taxon>
        <taxon>Magnoliopsida</taxon>
        <taxon>Liliopsida</taxon>
        <taxon>Poales</taxon>
        <taxon>Poaceae</taxon>
        <taxon>PACMAD clade</taxon>
        <taxon>Arundinoideae</taxon>
        <taxon>Arundineae</taxon>
        <taxon>Arundo</taxon>
    </lineage>
</organism>
<sequence>MEGSGQQEVQNVGEGSSGTGEVVADASEADAGCMDDEAGGSGDEEAIENDDPVPTIQYFRGAGLLDCVVDKYNTLSNWGYENSDIQIGQRFHNKDEVIQFISNYAVITRKDHMCAWSKPTEYEVRCTMHMSCPYFVRAHKLKYENYFVISRHTPHTCTEEAIRNVSHAIDARFVAQLLINLIGTDICLIPKSIMEEVSNKPGMMINYYTA</sequence>
<name>A0A0A9FL55_ARUDO</name>
<feature type="region of interest" description="Disordered" evidence="1">
    <location>
        <begin position="1"/>
        <end position="51"/>
    </location>
</feature>
<reference evidence="2" key="2">
    <citation type="journal article" date="2015" name="Data Brief">
        <title>Shoot transcriptome of the giant reed, Arundo donax.</title>
        <authorList>
            <person name="Barrero R.A."/>
            <person name="Guerrero F.D."/>
            <person name="Moolhuijzen P."/>
            <person name="Goolsby J.A."/>
            <person name="Tidwell J."/>
            <person name="Bellgard S.E."/>
            <person name="Bellgard M.I."/>
        </authorList>
    </citation>
    <scope>NUCLEOTIDE SEQUENCE</scope>
    <source>
        <tissue evidence="2">Shoot tissue taken approximately 20 cm above the soil surface</tissue>
    </source>
</reference>
<protein>
    <submittedName>
        <fullName evidence="2">Uncharacterized protein</fullName>
    </submittedName>
</protein>
<accession>A0A0A9FL55</accession>
<evidence type="ECO:0000313" key="2">
    <source>
        <dbReference type="EMBL" id="JAE11969.1"/>
    </source>
</evidence>
<reference evidence="2" key="1">
    <citation type="submission" date="2014-09" db="EMBL/GenBank/DDBJ databases">
        <authorList>
            <person name="Magalhaes I.L.F."/>
            <person name="Oliveira U."/>
            <person name="Santos F.R."/>
            <person name="Vidigal T.H.D.A."/>
            <person name="Brescovit A.D."/>
            <person name="Santos A.J."/>
        </authorList>
    </citation>
    <scope>NUCLEOTIDE SEQUENCE</scope>
    <source>
        <tissue evidence="2">Shoot tissue taken approximately 20 cm above the soil surface</tissue>
    </source>
</reference>
<proteinExistence type="predicted"/>
<evidence type="ECO:0000256" key="1">
    <source>
        <dbReference type="SAM" id="MobiDB-lite"/>
    </source>
</evidence>
<dbReference type="AlphaFoldDB" id="A0A0A9FL55"/>
<dbReference type="EMBL" id="GBRH01185927">
    <property type="protein sequence ID" value="JAE11969.1"/>
    <property type="molecule type" value="Transcribed_RNA"/>
</dbReference>
<feature type="compositionally biased region" description="Acidic residues" evidence="1">
    <location>
        <begin position="33"/>
        <end position="51"/>
    </location>
</feature>
<feature type="compositionally biased region" description="Polar residues" evidence="1">
    <location>
        <begin position="1"/>
        <end position="10"/>
    </location>
</feature>